<feature type="transmembrane region" description="Helical" evidence="1">
    <location>
        <begin position="185"/>
        <end position="205"/>
    </location>
</feature>
<proteinExistence type="predicted"/>
<keyword evidence="1" id="KW-1133">Transmembrane helix</keyword>
<comment type="caution">
    <text evidence="2">The sequence shown here is derived from an EMBL/GenBank/DDBJ whole genome shotgun (WGS) entry which is preliminary data.</text>
</comment>
<feature type="transmembrane region" description="Helical" evidence="1">
    <location>
        <begin position="155"/>
        <end position="179"/>
    </location>
</feature>
<keyword evidence="3" id="KW-1185">Reference proteome</keyword>
<dbReference type="EMBL" id="JAOVZB010000003">
    <property type="protein sequence ID" value="MCV2402936.1"/>
    <property type="molecule type" value="Genomic_DNA"/>
</dbReference>
<name>A0ABT2YSS8_9GAMM</name>
<sequence length="311" mass="35505">MKSDEAIKGSFTLSEKDGQKLKGEFENKKISGSYLSIISKFFELMIKISAFLAIALAVYGFEYQKGMIESIGLDNIDVNYEIKEIYHFAFMGLIEFTSRVINISSIPSILDVLFFTIIFLVLGLVINFHSYYSLFKRKNSSQKEKEPHKWSLSNFFSWLLLSSRLSIIVWGGIGLIVAFAQQSSFKLIALLLFGFFAAPSYVGYINGFNSIEKLKSEPLCNEPEFNREYFQNTNLCSMVTIKGKALWGDIVLFTNDAYFIQKEFYFAYISKNGENCAFSYYPSPFNASRKGEKIKLEIDPEIKAICKIPLL</sequence>
<gene>
    <name evidence="2" type="ORF">OFY17_08590</name>
</gene>
<keyword evidence="1" id="KW-0472">Membrane</keyword>
<evidence type="ECO:0000256" key="1">
    <source>
        <dbReference type="SAM" id="Phobius"/>
    </source>
</evidence>
<keyword evidence="1" id="KW-0812">Transmembrane</keyword>
<dbReference type="Proteomes" id="UP001209713">
    <property type="component" value="Unassembled WGS sequence"/>
</dbReference>
<protein>
    <submittedName>
        <fullName evidence="2">Uncharacterized protein</fullName>
    </submittedName>
</protein>
<organism evidence="2 3">
    <name type="scientific">Marinomonas sargassi</name>
    <dbReference type="NCBI Taxonomy" id="2984494"/>
    <lineage>
        <taxon>Bacteria</taxon>
        <taxon>Pseudomonadati</taxon>
        <taxon>Pseudomonadota</taxon>
        <taxon>Gammaproteobacteria</taxon>
        <taxon>Oceanospirillales</taxon>
        <taxon>Oceanospirillaceae</taxon>
        <taxon>Marinomonas</taxon>
    </lineage>
</organism>
<evidence type="ECO:0000313" key="2">
    <source>
        <dbReference type="EMBL" id="MCV2402936.1"/>
    </source>
</evidence>
<dbReference type="RefSeq" id="WP_263530315.1">
    <property type="nucleotide sequence ID" value="NZ_JAOVZB010000003.1"/>
</dbReference>
<feature type="transmembrane region" description="Helical" evidence="1">
    <location>
        <begin position="112"/>
        <end position="134"/>
    </location>
</feature>
<accession>A0ABT2YSS8</accession>
<feature type="transmembrane region" description="Helical" evidence="1">
    <location>
        <begin position="41"/>
        <end position="61"/>
    </location>
</feature>
<reference evidence="2 3" key="1">
    <citation type="submission" date="2022-10" db="EMBL/GenBank/DDBJ databases">
        <title>Marinomonas transparenta sp. nov. and Marinomonas sargassi sp. nov., isolated from marine alga (Sargassum natans (L.) Gaillon).</title>
        <authorList>
            <person name="Wang Y."/>
        </authorList>
    </citation>
    <scope>NUCLEOTIDE SEQUENCE [LARGE SCALE GENOMIC DNA]</scope>
    <source>
        <strain evidence="2 3">C2222</strain>
    </source>
</reference>
<evidence type="ECO:0000313" key="3">
    <source>
        <dbReference type="Proteomes" id="UP001209713"/>
    </source>
</evidence>